<dbReference type="AlphaFoldDB" id="A0A9E7KE99"/>
<reference evidence="1" key="1">
    <citation type="submission" date="2022-05" db="EMBL/GenBank/DDBJ databases">
        <title>The Musa troglodytarum L. genome provides insights into the mechanism of non-climacteric behaviour and enrichment of carotenoids.</title>
        <authorList>
            <person name="Wang J."/>
        </authorList>
    </citation>
    <scope>NUCLEOTIDE SEQUENCE</scope>
    <source>
        <tissue evidence="1">Leaf</tissue>
    </source>
</reference>
<protein>
    <submittedName>
        <fullName evidence="1">Uncharacterized protein</fullName>
    </submittedName>
</protein>
<dbReference type="Proteomes" id="UP001055439">
    <property type="component" value="Chromosome 7"/>
</dbReference>
<name>A0A9E7KE99_9LILI</name>
<sequence>MGQWSATTGALLRRLYQLPPSFSLSALLRLSSLPRGSTFCFIGGCDGASRGAGGAWPVECCGSSGFAYVGLPCLYLLPLNPGPVLLLHGPVSRLFCCMTYAAPRVPPSMPMPISMITRTVELLASL</sequence>
<evidence type="ECO:0000313" key="1">
    <source>
        <dbReference type="EMBL" id="URE14827.1"/>
    </source>
</evidence>
<gene>
    <name evidence="1" type="ORF">MUK42_14039</name>
</gene>
<accession>A0A9E7KE99</accession>
<dbReference type="EMBL" id="CP097509">
    <property type="protein sequence ID" value="URE14827.1"/>
    <property type="molecule type" value="Genomic_DNA"/>
</dbReference>
<keyword evidence="2" id="KW-1185">Reference proteome</keyword>
<evidence type="ECO:0000313" key="2">
    <source>
        <dbReference type="Proteomes" id="UP001055439"/>
    </source>
</evidence>
<proteinExistence type="predicted"/>
<organism evidence="1 2">
    <name type="scientific">Musa troglodytarum</name>
    <name type="common">fe'i banana</name>
    <dbReference type="NCBI Taxonomy" id="320322"/>
    <lineage>
        <taxon>Eukaryota</taxon>
        <taxon>Viridiplantae</taxon>
        <taxon>Streptophyta</taxon>
        <taxon>Embryophyta</taxon>
        <taxon>Tracheophyta</taxon>
        <taxon>Spermatophyta</taxon>
        <taxon>Magnoliopsida</taxon>
        <taxon>Liliopsida</taxon>
        <taxon>Zingiberales</taxon>
        <taxon>Musaceae</taxon>
        <taxon>Musa</taxon>
    </lineage>
</organism>